<dbReference type="AlphaFoldDB" id="A0AAD4D238"/>
<comment type="similarity">
    <text evidence="2">Belongs to the glutamine synthetase family.</text>
</comment>
<protein>
    <recommendedName>
        <fullName evidence="3">GS catalytic domain-containing protein</fullName>
    </recommendedName>
</protein>
<comment type="caution">
    <text evidence="4">The sequence shown here is derived from an EMBL/GenBank/DDBJ whole genome shotgun (WGS) entry which is preliminary data.</text>
</comment>
<keyword evidence="5" id="KW-1185">Reference proteome</keyword>
<proteinExistence type="inferred from homology"/>
<sequence length="78" mass="9092">SVVEMSKGELEGKMKVKAERLPKSLKDSALTMMEKDSIARKVLGDQFVDHYGATRLNEYRIWETAVTSWEHKRYFELV</sequence>
<dbReference type="Proteomes" id="UP001194580">
    <property type="component" value="Unassembled WGS sequence"/>
</dbReference>
<dbReference type="Pfam" id="PF00120">
    <property type="entry name" value="Gln-synt_C"/>
    <property type="match status" value="1"/>
</dbReference>
<reference evidence="4" key="1">
    <citation type="journal article" date="2020" name="Fungal Divers.">
        <title>Resolving the Mortierellaceae phylogeny through synthesis of multi-gene phylogenetics and phylogenomics.</title>
        <authorList>
            <person name="Vandepol N."/>
            <person name="Liber J."/>
            <person name="Desiro A."/>
            <person name="Na H."/>
            <person name="Kennedy M."/>
            <person name="Barry K."/>
            <person name="Grigoriev I.V."/>
            <person name="Miller A.N."/>
            <person name="O'Donnell K."/>
            <person name="Stajich J.E."/>
            <person name="Bonito G."/>
        </authorList>
    </citation>
    <scope>NUCLEOTIDE SEQUENCE</scope>
    <source>
        <strain evidence="4">NRRL 28262</strain>
    </source>
</reference>
<keyword evidence="1" id="KW-0436">Ligase</keyword>
<feature type="non-terminal residue" evidence="4">
    <location>
        <position position="1"/>
    </location>
</feature>
<dbReference type="Gene3D" id="3.30.590.10">
    <property type="entry name" value="Glutamine synthetase/guanido kinase, catalytic domain"/>
    <property type="match status" value="1"/>
</dbReference>
<evidence type="ECO:0000313" key="5">
    <source>
        <dbReference type="Proteomes" id="UP001194580"/>
    </source>
</evidence>
<dbReference type="InterPro" id="IPR008146">
    <property type="entry name" value="Gln_synth_cat_dom"/>
</dbReference>
<evidence type="ECO:0000256" key="2">
    <source>
        <dbReference type="RuleBase" id="RU000384"/>
    </source>
</evidence>
<gene>
    <name evidence="4" type="ORF">BGZ95_005584</name>
</gene>
<name>A0AAD4D238_9FUNG</name>
<dbReference type="GO" id="GO:0004356">
    <property type="term" value="F:glutamine synthetase activity"/>
    <property type="evidence" value="ECO:0007669"/>
    <property type="project" value="InterPro"/>
</dbReference>
<feature type="domain" description="GS catalytic" evidence="3">
    <location>
        <begin position="13"/>
        <end position="74"/>
    </location>
</feature>
<dbReference type="PANTHER" id="PTHR43785:SF12">
    <property type="entry name" value="TYPE-1 GLUTAMINE SYNTHETASE 2"/>
    <property type="match status" value="1"/>
</dbReference>
<organism evidence="4 5">
    <name type="scientific">Linnemannia exigua</name>
    <dbReference type="NCBI Taxonomy" id="604196"/>
    <lineage>
        <taxon>Eukaryota</taxon>
        <taxon>Fungi</taxon>
        <taxon>Fungi incertae sedis</taxon>
        <taxon>Mucoromycota</taxon>
        <taxon>Mortierellomycotina</taxon>
        <taxon>Mortierellomycetes</taxon>
        <taxon>Mortierellales</taxon>
        <taxon>Mortierellaceae</taxon>
        <taxon>Linnemannia</taxon>
    </lineage>
</organism>
<dbReference type="PANTHER" id="PTHR43785">
    <property type="entry name" value="GAMMA-GLUTAMYLPUTRESCINE SYNTHETASE"/>
    <property type="match status" value="1"/>
</dbReference>
<evidence type="ECO:0000259" key="3">
    <source>
        <dbReference type="Pfam" id="PF00120"/>
    </source>
</evidence>
<dbReference type="EMBL" id="JAAAIL010002581">
    <property type="protein sequence ID" value="KAG0256105.1"/>
    <property type="molecule type" value="Genomic_DNA"/>
</dbReference>
<evidence type="ECO:0000313" key="4">
    <source>
        <dbReference type="EMBL" id="KAG0256105.1"/>
    </source>
</evidence>
<accession>A0AAD4D238</accession>
<evidence type="ECO:0000256" key="1">
    <source>
        <dbReference type="ARBA" id="ARBA00022598"/>
    </source>
</evidence>
<dbReference type="InterPro" id="IPR014746">
    <property type="entry name" value="Gln_synth/guanido_kin_cat_dom"/>
</dbReference>
<dbReference type="SUPFAM" id="SSF55931">
    <property type="entry name" value="Glutamine synthetase/guanido kinase"/>
    <property type="match status" value="1"/>
</dbReference>